<evidence type="ECO:0000259" key="12">
    <source>
        <dbReference type="SMART" id="SM00831"/>
    </source>
</evidence>
<evidence type="ECO:0000256" key="4">
    <source>
        <dbReference type="ARBA" id="ARBA00022741"/>
    </source>
</evidence>
<dbReference type="GO" id="GO:0005524">
    <property type="term" value="F:ATP binding"/>
    <property type="evidence" value="ECO:0007669"/>
    <property type="project" value="UniProtKB-KW"/>
</dbReference>
<dbReference type="SFLD" id="SFLDG00002">
    <property type="entry name" value="C1.7:_P-type_atpase_like"/>
    <property type="match status" value="1"/>
</dbReference>
<keyword evidence="4" id="KW-0547">Nucleotide-binding</keyword>
<organism evidence="14">
    <name type="scientific">Perkinsus marinus (strain ATCC 50983 / TXsc)</name>
    <dbReference type="NCBI Taxonomy" id="423536"/>
    <lineage>
        <taxon>Eukaryota</taxon>
        <taxon>Sar</taxon>
        <taxon>Alveolata</taxon>
        <taxon>Perkinsozoa</taxon>
        <taxon>Perkinsea</taxon>
        <taxon>Perkinsida</taxon>
        <taxon>Perkinsidae</taxon>
        <taxon>Perkinsus</taxon>
    </lineage>
</organism>
<dbReference type="SMART" id="SM00831">
    <property type="entry name" value="Cation_ATPase_N"/>
    <property type="match status" value="1"/>
</dbReference>
<dbReference type="GO" id="GO:0016020">
    <property type="term" value="C:membrane"/>
    <property type="evidence" value="ECO:0007669"/>
    <property type="project" value="UniProtKB-SubCell"/>
</dbReference>
<feature type="transmembrane region" description="Helical" evidence="11">
    <location>
        <begin position="1024"/>
        <end position="1043"/>
    </location>
</feature>
<feature type="transmembrane region" description="Helical" evidence="11">
    <location>
        <begin position="1229"/>
        <end position="1257"/>
    </location>
</feature>
<keyword evidence="7" id="KW-1278">Translocase</keyword>
<keyword evidence="9 11" id="KW-0472">Membrane</keyword>
<evidence type="ECO:0000256" key="9">
    <source>
        <dbReference type="ARBA" id="ARBA00023136"/>
    </source>
</evidence>
<feature type="transmembrane region" description="Helical" evidence="11">
    <location>
        <begin position="1183"/>
        <end position="1208"/>
    </location>
</feature>
<feature type="transmembrane region" description="Helical" evidence="11">
    <location>
        <begin position="166"/>
        <end position="183"/>
    </location>
</feature>
<dbReference type="RefSeq" id="XP_002769871.1">
    <property type="nucleotide sequence ID" value="XM_002769825.1"/>
</dbReference>
<feature type="region of interest" description="Disordered" evidence="10">
    <location>
        <begin position="799"/>
        <end position="827"/>
    </location>
</feature>
<dbReference type="InterPro" id="IPR023214">
    <property type="entry name" value="HAD_sf"/>
</dbReference>
<gene>
    <name evidence="13" type="ORF">Pmar_PMAR005929</name>
</gene>
<dbReference type="SUPFAM" id="SSF81653">
    <property type="entry name" value="Calcium ATPase, transduction domain A"/>
    <property type="match status" value="1"/>
</dbReference>
<evidence type="ECO:0000313" key="13">
    <source>
        <dbReference type="EMBL" id="EER02589.1"/>
    </source>
</evidence>
<dbReference type="EMBL" id="GG683038">
    <property type="protein sequence ID" value="EER02589.1"/>
    <property type="molecule type" value="Genomic_DNA"/>
</dbReference>
<dbReference type="InterPro" id="IPR006544">
    <property type="entry name" value="P-type_TPase_V"/>
</dbReference>
<dbReference type="PRINTS" id="PR00119">
    <property type="entry name" value="CATATPASE"/>
</dbReference>
<evidence type="ECO:0000313" key="14">
    <source>
        <dbReference type="Proteomes" id="UP000007800"/>
    </source>
</evidence>
<evidence type="ECO:0000256" key="2">
    <source>
        <dbReference type="ARBA" id="ARBA00022692"/>
    </source>
</evidence>
<dbReference type="Pfam" id="PF13246">
    <property type="entry name" value="Cation_ATPase"/>
    <property type="match status" value="1"/>
</dbReference>
<protein>
    <submittedName>
        <fullName evidence="13">Cation-transporting ATPase 13a1, putative</fullName>
    </submittedName>
</protein>
<dbReference type="Pfam" id="PF00690">
    <property type="entry name" value="Cation_ATPase_N"/>
    <property type="match status" value="1"/>
</dbReference>
<feature type="region of interest" description="Disordered" evidence="10">
    <location>
        <begin position="467"/>
        <end position="486"/>
    </location>
</feature>
<dbReference type="Gene3D" id="2.70.150.10">
    <property type="entry name" value="Calcium-transporting ATPase, cytoplasmic transduction domain A"/>
    <property type="match status" value="1"/>
</dbReference>
<comment type="subcellular location">
    <subcellularLocation>
        <location evidence="1">Membrane</location>
        <topology evidence="1">Multi-pass membrane protein</topology>
    </subcellularLocation>
</comment>
<name>C5LL25_PERM5</name>
<dbReference type="InterPro" id="IPR036412">
    <property type="entry name" value="HAD-like_sf"/>
</dbReference>
<evidence type="ECO:0000256" key="7">
    <source>
        <dbReference type="ARBA" id="ARBA00022967"/>
    </source>
</evidence>
<accession>C5LL25</accession>
<keyword evidence="2 11" id="KW-0812">Transmembrane</keyword>
<dbReference type="InterPro" id="IPR059000">
    <property type="entry name" value="ATPase_P-type_domA"/>
</dbReference>
<dbReference type="Proteomes" id="UP000007800">
    <property type="component" value="Unassembled WGS sequence"/>
</dbReference>
<evidence type="ECO:0000256" key="11">
    <source>
        <dbReference type="SAM" id="Phobius"/>
    </source>
</evidence>
<keyword evidence="14" id="KW-1185">Reference proteome</keyword>
<dbReference type="Gene3D" id="3.40.50.1000">
    <property type="entry name" value="HAD superfamily/HAD-like"/>
    <property type="match status" value="1"/>
</dbReference>
<dbReference type="OrthoDB" id="48943at2759"/>
<feature type="domain" description="Cation-transporting P-type ATPase N-terminal" evidence="12">
    <location>
        <begin position="97"/>
        <end position="163"/>
    </location>
</feature>
<reference evidence="13 14" key="1">
    <citation type="submission" date="2008-07" db="EMBL/GenBank/DDBJ databases">
        <authorList>
            <person name="El-Sayed N."/>
            <person name="Caler E."/>
            <person name="Inman J."/>
            <person name="Amedeo P."/>
            <person name="Hass B."/>
            <person name="Wortman J."/>
        </authorList>
    </citation>
    <scope>NUCLEOTIDE SEQUENCE [LARGE SCALE GENOMIC DNA]</scope>
    <source>
        <strain evidence="14">ATCC 50983 / TXsc</strain>
    </source>
</reference>
<dbReference type="GO" id="GO:0140358">
    <property type="term" value="F:P-type transmembrane transporter activity"/>
    <property type="evidence" value="ECO:0007669"/>
    <property type="project" value="InterPro"/>
</dbReference>
<dbReference type="GeneID" id="9047815"/>
<feature type="compositionally biased region" description="Polar residues" evidence="10">
    <location>
        <begin position="799"/>
        <end position="808"/>
    </location>
</feature>
<dbReference type="Gene3D" id="3.40.1110.10">
    <property type="entry name" value="Calcium-transporting ATPase, cytoplasmic domain N"/>
    <property type="match status" value="1"/>
</dbReference>
<dbReference type="InterPro" id="IPR023299">
    <property type="entry name" value="ATPase_P-typ_cyto_dom_N"/>
</dbReference>
<feature type="transmembrane region" description="Helical" evidence="11">
    <location>
        <begin position="1058"/>
        <end position="1079"/>
    </location>
</feature>
<dbReference type="PANTHER" id="PTHR45630">
    <property type="entry name" value="CATION-TRANSPORTING ATPASE-RELATED"/>
    <property type="match status" value="1"/>
</dbReference>
<dbReference type="SUPFAM" id="SSF56784">
    <property type="entry name" value="HAD-like"/>
    <property type="match status" value="1"/>
</dbReference>
<evidence type="ECO:0000256" key="5">
    <source>
        <dbReference type="ARBA" id="ARBA00022840"/>
    </source>
</evidence>
<evidence type="ECO:0000256" key="8">
    <source>
        <dbReference type="ARBA" id="ARBA00022989"/>
    </source>
</evidence>
<dbReference type="SFLD" id="SFLDF00027">
    <property type="entry name" value="p-type_atpase"/>
    <property type="match status" value="1"/>
</dbReference>
<dbReference type="SFLD" id="SFLDS00003">
    <property type="entry name" value="Haloacid_Dehalogenase"/>
    <property type="match status" value="1"/>
</dbReference>
<sequence length="1294" mass="143161">MGTIPYSSFSHCWILIAQHWSIRFKTLVQYSRTKRLAPGNYCRVTPPEHQGKADIVPLKRSHHNADFTLYFVFQRRKYCVDDTTGEVHMLICPMNLPIHKYTNETSSTKGLSEDEVQRRQDLYGLNKVDIPVPPFYVLYRDQILNPIPIFQILCCLLWMMDEYWKYTIFTFLSIFGMEAGTVFQRRRNLLTLRNMAGKNIIPISVLRDGKWMSIMSDQLVPGDHTTNNRGEQVVMIPCDCLILQGNAVVNEASLTGESVPQLKDEIDTSDDDDISRILDMTGRDRIHILFSGTSLLQATNCTCIVLRTGTQSAQGELTRMIEFSQQDVRTDNRDTLKLLLLLLSFALMAVGYVINQRISGEGSSSYKLLLRCVMIITSVVPPELPMQMSLAVNTALMALHKIGVFCTEPYRVPMAGTITHCFFDKTGTLTTDQLSCTGVVTKDTTRIGLGAKYVIAGCHSLISINNNNKKKNKTNKEEQSGVSKSSAELLGDPVELAGLQALHWFYDSDNNTSGPMSSGNKMTPKLKILTRHHFSSALQRMSAVIELINEQHKKICVVKGSPETILGMLKDAPDGYLSTYRTLAKKGMRVLSMAFKEGSSDCDKWPRSRVEADLEFAGFITFACDLRKDTATVLKALTDAKMPCIMLTGDSALTAAHVANEIGIFDNDGSKPKLMLTNERVWVNIATDEVYTTYTPSVDAVKQLASSADLVVGGDVLTQLEEEGDKTLYNTAHYIKVFARVSPQQKEEVVRLVKKVPNENAVSGDNMLHPLMCGDGGNDVGALKQADVGVALLSGFGDSNATSSSSKQEATDDGGKLLEGEGTAEDKLEEDQKLLAMRERQLAKEYKTEFNARRQVVMQNQQAWFQEELNKLTNNNEGNVGFSTYFTAMKNSSARLRAELTKVQKELQQKYGANAAWGSGMNKGGGGMMASIIENAQKQMQDADAGGQQQQEGMKPVVQLGDASVAAPFTSRAPSIRSVIQIIRQGRCTLLLNVQMMQIMMLDSMVSAYTLAAGTIEGGNATELQLIFSGILTMVASIAFSYAKPADRLSDVLPIRSVFHPAIFLSVMAQVAVHLYVLVRAMDLAKTAMGSSSSSSSSIPYKPNLLNTVMFLVKSSQQVAVLVVNYKGRPWMQGYLENRALFLSAFLCGAGLFVLASGVIPVLNHFLELMVLPDDLRNSVLGMLLASTVGIFLLDRIILAIFVPKVFYASTIKPLLSTKPRDFIPLLKTMVYVSGGLLIVPIVLSSPLLMIGAFWAYRKYKGMKEQKEQEQLMKIDEQRKQLKKGTDKKPIANE</sequence>
<evidence type="ECO:0000256" key="3">
    <source>
        <dbReference type="ARBA" id="ARBA00022723"/>
    </source>
</evidence>
<dbReference type="InterPro" id="IPR008250">
    <property type="entry name" value="ATPase_P-typ_transduc_dom_A_sf"/>
</dbReference>
<dbReference type="NCBIfam" id="TIGR01657">
    <property type="entry name" value="P-ATPase-V"/>
    <property type="match status" value="1"/>
</dbReference>
<dbReference type="PROSITE" id="PS01229">
    <property type="entry name" value="COF_2"/>
    <property type="match status" value="1"/>
</dbReference>
<dbReference type="GO" id="GO:0046872">
    <property type="term" value="F:metal ion binding"/>
    <property type="evidence" value="ECO:0007669"/>
    <property type="project" value="UniProtKB-KW"/>
</dbReference>
<proteinExistence type="predicted"/>
<feature type="transmembrane region" description="Helical" evidence="11">
    <location>
        <begin position="336"/>
        <end position="354"/>
    </location>
</feature>
<evidence type="ECO:0000256" key="1">
    <source>
        <dbReference type="ARBA" id="ARBA00004141"/>
    </source>
</evidence>
<dbReference type="InterPro" id="IPR044492">
    <property type="entry name" value="P_typ_ATPase_HD_dom"/>
</dbReference>
<dbReference type="PANTHER" id="PTHR45630:SF6">
    <property type="entry name" value="CATION-TRANSPORTING P-TYPE ATPASE N-TERMINAL DOMAIN-CONTAINING PROTEIN"/>
    <property type="match status" value="1"/>
</dbReference>
<dbReference type="Pfam" id="PF00122">
    <property type="entry name" value="E1-E2_ATPase"/>
    <property type="match status" value="1"/>
</dbReference>
<dbReference type="InParanoid" id="C5LL25"/>
<evidence type="ECO:0000256" key="6">
    <source>
        <dbReference type="ARBA" id="ARBA00022842"/>
    </source>
</evidence>
<evidence type="ECO:0000256" key="10">
    <source>
        <dbReference type="SAM" id="MobiDB-lite"/>
    </source>
</evidence>
<dbReference type="InterPro" id="IPR023298">
    <property type="entry name" value="ATPase_P-typ_TM_dom_sf"/>
</dbReference>
<feature type="compositionally biased region" description="Basic and acidic residues" evidence="10">
    <location>
        <begin position="809"/>
        <end position="827"/>
    </location>
</feature>
<dbReference type="SUPFAM" id="SSF81660">
    <property type="entry name" value="Metal cation-transporting ATPase, ATP-binding domain N"/>
    <property type="match status" value="1"/>
</dbReference>
<keyword evidence="3" id="KW-0479">Metal-binding</keyword>
<feature type="transmembrane region" description="Helical" evidence="11">
    <location>
        <begin position="990"/>
        <end position="1012"/>
    </location>
</feature>
<feature type="transmembrane region" description="Helical" evidence="11">
    <location>
        <begin position="1140"/>
        <end position="1163"/>
    </location>
</feature>
<keyword evidence="8 11" id="KW-1133">Transmembrane helix</keyword>
<dbReference type="InterPro" id="IPR004014">
    <property type="entry name" value="ATPase_P-typ_cation-transptr_N"/>
</dbReference>
<keyword evidence="5" id="KW-0067">ATP-binding</keyword>
<keyword evidence="6" id="KW-0460">Magnesium</keyword>
<dbReference type="OMA" id="WPTYQSL"/>
<dbReference type="SUPFAM" id="SSF81665">
    <property type="entry name" value="Calcium ATPase, transmembrane domain M"/>
    <property type="match status" value="1"/>
</dbReference>
<dbReference type="GO" id="GO:0019829">
    <property type="term" value="F:ATPase-coupled monoatomic cation transmembrane transporter activity"/>
    <property type="evidence" value="ECO:0007669"/>
    <property type="project" value="TreeGrafter"/>
</dbReference>